<dbReference type="InterPro" id="IPR036208">
    <property type="entry name" value="VHL_sf"/>
</dbReference>
<dbReference type="Gene3D" id="2.60.40.780">
    <property type="entry name" value="von Hippel-Lindau disease tumour suppressor, beta domain"/>
    <property type="match status" value="1"/>
</dbReference>
<dbReference type="AlphaFoldDB" id="E1Z498"/>
<accession>E1Z498</accession>
<evidence type="ECO:0000259" key="1">
    <source>
        <dbReference type="Pfam" id="PF01847"/>
    </source>
</evidence>
<protein>
    <recommendedName>
        <fullName evidence="1">von Hippel-Lindau disease tumour suppressor beta domain-containing protein</fullName>
    </recommendedName>
</protein>
<feature type="domain" description="von Hippel-Lindau disease tumour suppressor beta" evidence="1">
    <location>
        <begin position="70"/>
        <end position="131"/>
    </location>
</feature>
<dbReference type="Pfam" id="PF01847">
    <property type="entry name" value="VHL"/>
    <property type="match status" value="1"/>
</dbReference>
<dbReference type="GeneID" id="17358584"/>
<dbReference type="SUPFAM" id="SSF49468">
    <property type="entry name" value="VHL"/>
    <property type="match status" value="1"/>
</dbReference>
<name>E1Z498_CHLVA</name>
<dbReference type="InterPro" id="IPR024053">
    <property type="entry name" value="VHL_beta_dom"/>
</dbReference>
<dbReference type="OrthoDB" id="549973at2759"/>
<dbReference type="InterPro" id="IPR037140">
    <property type="entry name" value="VHL_beta_dom_sf"/>
</dbReference>
<dbReference type="Proteomes" id="UP000008141">
    <property type="component" value="Unassembled WGS sequence"/>
</dbReference>
<dbReference type="STRING" id="554065.E1Z498"/>
<keyword evidence="3" id="KW-1185">Reference proteome</keyword>
<dbReference type="EMBL" id="GL433836">
    <property type="protein sequence ID" value="EFN59015.1"/>
    <property type="molecule type" value="Genomic_DNA"/>
</dbReference>
<dbReference type="InParanoid" id="E1Z498"/>
<sequence>MQEAVPAPEPAGPVQQQLGLAQPLLSLADARPRAVWRKRSLEEAEECEFDGDRSSRLCLASTTRAGGSQPASIDFYNASERSVRVNWVDFDGAEVPYTVLEPGQRAQYSSWSDHIWVVRELGAARRMCIDGAQAVVAHAPSGHLATIADPPMLPWNEHTHAAFPRQLRSEVQALVLCWQRLGAAAGSGSQAGCPAAASFASPADLGSLSFDLILEIIGQHMAAAGVWQEACTASHPDIRPLQLRSQESFAALLARSTQLHGGRLPPRSRLTAEQLERAVQLAPPLALQQVAAAAPDSPRLPSLLAGLFGDLLGALGLQ</sequence>
<gene>
    <name evidence="2" type="ORF">CHLNCDRAFT_137690</name>
</gene>
<dbReference type="KEGG" id="cvr:CHLNCDRAFT_137690"/>
<dbReference type="RefSeq" id="XP_005851117.1">
    <property type="nucleotide sequence ID" value="XM_005851055.1"/>
</dbReference>
<evidence type="ECO:0000313" key="2">
    <source>
        <dbReference type="EMBL" id="EFN59015.1"/>
    </source>
</evidence>
<reference evidence="2 3" key="1">
    <citation type="journal article" date="2010" name="Plant Cell">
        <title>The Chlorella variabilis NC64A genome reveals adaptation to photosymbiosis, coevolution with viruses, and cryptic sex.</title>
        <authorList>
            <person name="Blanc G."/>
            <person name="Duncan G."/>
            <person name="Agarkova I."/>
            <person name="Borodovsky M."/>
            <person name="Gurnon J."/>
            <person name="Kuo A."/>
            <person name="Lindquist E."/>
            <person name="Lucas S."/>
            <person name="Pangilinan J."/>
            <person name="Polle J."/>
            <person name="Salamov A."/>
            <person name="Terry A."/>
            <person name="Yamada T."/>
            <person name="Dunigan D.D."/>
            <person name="Grigoriev I.V."/>
            <person name="Claverie J.M."/>
            <person name="Van Etten J.L."/>
        </authorList>
    </citation>
    <scope>NUCLEOTIDE SEQUENCE [LARGE SCALE GENOMIC DNA]</scope>
    <source>
        <strain evidence="2 3">NC64A</strain>
    </source>
</reference>
<proteinExistence type="predicted"/>
<evidence type="ECO:0000313" key="3">
    <source>
        <dbReference type="Proteomes" id="UP000008141"/>
    </source>
</evidence>
<organism evidence="3">
    <name type="scientific">Chlorella variabilis</name>
    <name type="common">Green alga</name>
    <dbReference type="NCBI Taxonomy" id="554065"/>
    <lineage>
        <taxon>Eukaryota</taxon>
        <taxon>Viridiplantae</taxon>
        <taxon>Chlorophyta</taxon>
        <taxon>core chlorophytes</taxon>
        <taxon>Trebouxiophyceae</taxon>
        <taxon>Chlorellales</taxon>
        <taxon>Chlorellaceae</taxon>
        <taxon>Chlorella clade</taxon>
        <taxon>Chlorella</taxon>
    </lineage>
</organism>